<dbReference type="GO" id="GO:0003725">
    <property type="term" value="F:double-stranded RNA binding"/>
    <property type="evidence" value="ECO:0007669"/>
    <property type="project" value="TreeGrafter"/>
</dbReference>
<feature type="transmembrane region" description="Helical" evidence="1">
    <location>
        <begin position="222"/>
        <end position="247"/>
    </location>
</feature>
<evidence type="ECO:0000313" key="3">
    <source>
        <dbReference type="EMBL" id="ETO09884.1"/>
    </source>
</evidence>
<dbReference type="GO" id="GO:0033699">
    <property type="term" value="F:DNA 5'-adenosine monophosphate hydrolase activity"/>
    <property type="evidence" value="ECO:0007669"/>
    <property type="project" value="TreeGrafter"/>
</dbReference>
<proteinExistence type="predicted"/>
<dbReference type="PANTHER" id="PTHR12486:SF4">
    <property type="entry name" value="APRATAXIN"/>
    <property type="match status" value="1"/>
</dbReference>
<name>X6M7K7_RETFI</name>
<dbReference type="GO" id="GO:0005634">
    <property type="term" value="C:nucleus"/>
    <property type="evidence" value="ECO:0007669"/>
    <property type="project" value="TreeGrafter"/>
</dbReference>
<reference evidence="3 4" key="1">
    <citation type="journal article" date="2013" name="Curr. Biol.">
        <title>The Genome of the Foraminiferan Reticulomyxa filosa.</title>
        <authorList>
            <person name="Glockner G."/>
            <person name="Hulsmann N."/>
            <person name="Schleicher M."/>
            <person name="Noegel A.A."/>
            <person name="Eichinger L."/>
            <person name="Gallinger C."/>
            <person name="Pawlowski J."/>
            <person name="Sierra R."/>
            <person name="Euteneuer U."/>
            <person name="Pillet L."/>
            <person name="Moustafa A."/>
            <person name="Platzer M."/>
            <person name="Groth M."/>
            <person name="Szafranski K."/>
            <person name="Schliwa M."/>
        </authorList>
    </citation>
    <scope>NUCLEOTIDE SEQUENCE [LARGE SCALE GENOMIC DNA]</scope>
</reference>
<dbReference type="GO" id="GO:1990165">
    <property type="term" value="F:single-strand break-containing DNA binding"/>
    <property type="evidence" value="ECO:0007669"/>
    <property type="project" value="TreeGrafter"/>
</dbReference>
<keyword evidence="1" id="KW-0812">Transmembrane</keyword>
<accession>X6M7K7</accession>
<dbReference type="GO" id="GO:0000012">
    <property type="term" value="P:single strand break repair"/>
    <property type="evidence" value="ECO:0007669"/>
    <property type="project" value="TreeGrafter"/>
</dbReference>
<evidence type="ECO:0000259" key="2">
    <source>
        <dbReference type="Pfam" id="PF01230"/>
    </source>
</evidence>
<dbReference type="OrthoDB" id="3512845at2759"/>
<dbReference type="InterPro" id="IPR011146">
    <property type="entry name" value="HIT-like"/>
</dbReference>
<organism evidence="3 4">
    <name type="scientific">Reticulomyxa filosa</name>
    <dbReference type="NCBI Taxonomy" id="46433"/>
    <lineage>
        <taxon>Eukaryota</taxon>
        <taxon>Sar</taxon>
        <taxon>Rhizaria</taxon>
        <taxon>Retaria</taxon>
        <taxon>Foraminifera</taxon>
        <taxon>Monothalamids</taxon>
        <taxon>Reticulomyxidae</taxon>
        <taxon>Reticulomyxa</taxon>
    </lineage>
</organism>
<feature type="non-terminal residue" evidence="3">
    <location>
        <position position="1"/>
    </location>
</feature>
<dbReference type="Pfam" id="PF01230">
    <property type="entry name" value="HIT"/>
    <property type="match status" value="1"/>
</dbReference>
<dbReference type="GO" id="GO:0003697">
    <property type="term" value="F:single-stranded DNA binding"/>
    <property type="evidence" value="ECO:0007669"/>
    <property type="project" value="TreeGrafter"/>
</dbReference>
<keyword evidence="4" id="KW-1185">Reference proteome</keyword>
<evidence type="ECO:0000256" key="1">
    <source>
        <dbReference type="SAM" id="Phobius"/>
    </source>
</evidence>
<dbReference type="PANTHER" id="PTHR12486">
    <property type="entry name" value="APRATAXIN-RELATED"/>
    <property type="match status" value="1"/>
</dbReference>
<dbReference type="GO" id="GO:0030983">
    <property type="term" value="F:mismatched DNA binding"/>
    <property type="evidence" value="ECO:0007669"/>
    <property type="project" value="TreeGrafter"/>
</dbReference>
<dbReference type="InterPro" id="IPR036265">
    <property type="entry name" value="HIT-like_sf"/>
</dbReference>
<dbReference type="EMBL" id="ASPP01023839">
    <property type="protein sequence ID" value="ETO09884.1"/>
    <property type="molecule type" value="Genomic_DNA"/>
</dbReference>
<dbReference type="Gene3D" id="3.30.428.10">
    <property type="entry name" value="HIT-like"/>
    <property type="match status" value="1"/>
</dbReference>
<dbReference type="Proteomes" id="UP000023152">
    <property type="component" value="Unassembled WGS sequence"/>
</dbReference>
<dbReference type="SUPFAM" id="SSF54197">
    <property type="entry name" value="HIT-like"/>
    <property type="match status" value="1"/>
</dbReference>
<keyword evidence="1" id="KW-1133">Transmembrane helix</keyword>
<gene>
    <name evidence="3" type="ORF">RFI_27494</name>
</gene>
<keyword evidence="1" id="KW-0472">Membrane</keyword>
<sequence length="384" mass="45265">RLLVDGAVLDITTSREHHVDGNGNVAAVLKHSYAQRIDQLHLAKNQKEICIKKQDRREEDEKVEKKETEIDQIETKGSKKAAPLFPLFYTYSDVVSLQNQLKSVTTYNCPLLLRQQQQQQQQNTAFNGKLCLKQYVWDFDQQKLRVNCNTNVLPKVMSENIFWENEHVIVVYDLFPKAKLHLLVLPKTVYIDSIHDLNPKNFAHVQTLLAISDIAQILYQQFVLAFFFFNYYSHFLSSLLLFFVLSFKCSLRNLALKHWNLRTNILCGFHIVPSLRCLHLHMLSDDLDGPYMTQKKWNCFTSDFFVPLHFMIQWIQNSDNPPLNKLDKKYYQSFGRQALICPKCTQQNIKHIDQMKKHFKTCKGTNFDFFIQNRQLDFHFQDKH</sequence>
<dbReference type="AlphaFoldDB" id="X6M7K7"/>
<comment type="caution">
    <text evidence="3">The sequence shown here is derived from an EMBL/GenBank/DDBJ whole genome shotgun (WGS) entry which is preliminary data.</text>
</comment>
<evidence type="ECO:0000313" key="4">
    <source>
        <dbReference type="Proteomes" id="UP000023152"/>
    </source>
</evidence>
<protein>
    <recommendedName>
        <fullName evidence="2">HIT domain-containing protein</fullName>
    </recommendedName>
</protein>
<feature type="domain" description="HIT" evidence="2">
    <location>
        <begin position="158"/>
        <end position="285"/>
    </location>
</feature>